<evidence type="ECO:0000256" key="4">
    <source>
        <dbReference type="ARBA" id="ARBA00022692"/>
    </source>
</evidence>
<keyword evidence="6 8" id="KW-0472">Membrane</keyword>
<dbReference type="EMBL" id="LGTL01000007">
    <property type="protein sequence ID" value="KPA81183.1"/>
    <property type="molecule type" value="Genomic_DNA"/>
</dbReference>
<dbReference type="InterPro" id="IPR052017">
    <property type="entry name" value="TSUP"/>
</dbReference>
<proteinExistence type="predicted"/>
<feature type="transmembrane region" description="Helical" evidence="8">
    <location>
        <begin position="7"/>
        <end position="40"/>
    </location>
</feature>
<feature type="transmembrane region" description="Helical" evidence="8">
    <location>
        <begin position="91"/>
        <end position="109"/>
    </location>
</feature>
<dbReference type="GeneID" id="26904812"/>
<keyword evidence="10" id="KW-1185">Reference proteome</keyword>
<dbReference type="GO" id="GO:0005886">
    <property type="term" value="C:plasma membrane"/>
    <property type="evidence" value="ECO:0007669"/>
    <property type="project" value="UniProtKB-SubCell"/>
</dbReference>
<gene>
    <name evidence="9" type="ORF">ABB37_04521</name>
</gene>
<evidence type="ECO:0000256" key="2">
    <source>
        <dbReference type="ARBA" id="ARBA00022448"/>
    </source>
</evidence>
<feature type="compositionally biased region" description="Polar residues" evidence="7">
    <location>
        <begin position="572"/>
        <end position="582"/>
    </location>
</feature>
<evidence type="ECO:0000256" key="3">
    <source>
        <dbReference type="ARBA" id="ARBA00022475"/>
    </source>
</evidence>
<feature type="transmembrane region" description="Helical" evidence="8">
    <location>
        <begin position="443"/>
        <end position="461"/>
    </location>
</feature>
<dbReference type="Proteomes" id="UP000037923">
    <property type="component" value="Unassembled WGS sequence"/>
</dbReference>
<dbReference type="OMA" id="PPQIIFI"/>
<feature type="transmembrane region" description="Helical" evidence="8">
    <location>
        <begin position="325"/>
        <end position="345"/>
    </location>
</feature>
<evidence type="ECO:0000313" key="10">
    <source>
        <dbReference type="Proteomes" id="UP000037923"/>
    </source>
</evidence>
<organism evidence="9 10">
    <name type="scientific">Leptomonas pyrrhocoris</name>
    <name type="common">Firebug parasite</name>
    <dbReference type="NCBI Taxonomy" id="157538"/>
    <lineage>
        <taxon>Eukaryota</taxon>
        <taxon>Discoba</taxon>
        <taxon>Euglenozoa</taxon>
        <taxon>Kinetoplastea</taxon>
        <taxon>Metakinetoplastina</taxon>
        <taxon>Trypanosomatida</taxon>
        <taxon>Trypanosomatidae</taxon>
        <taxon>Leishmaniinae</taxon>
        <taxon>Leptomonas</taxon>
    </lineage>
</organism>
<feature type="compositionally biased region" description="Polar residues" evidence="7">
    <location>
        <begin position="698"/>
        <end position="713"/>
    </location>
</feature>
<feature type="region of interest" description="Disordered" evidence="7">
    <location>
        <begin position="566"/>
        <end position="599"/>
    </location>
</feature>
<feature type="compositionally biased region" description="Low complexity" evidence="7">
    <location>
        <begin position="673"/>
        <end position="690"/>
    </location>
</feature>
<evidence type="ECO:0000256" key="6">
    <source>
        <dbReference type="ARBA" id="ARBA00023136"/>
    </source>
</evidence>
<dbReference type="RefSeq" id="XP_015659622.1">
    <property type="nucleotide sequence ID" value="XM_015802221.1"/>
</dbReference>
<evidence type="ECO:0000313" key="9">
    <source>
        <dbReference type="EMBL" id="KPA81183.1"/>
    </source>
</evidence>
<feature type="transmembrane region" description="Helical" evidence="8">
    <location>
        <begin position="115"/>
        <end position="138"/>
    </location>
</feature>
<dbReference type="OrthoDB" id="265143at2759"/>
<accession>A0A0M9G2Z3</accession>
<dbReference type="PANTHER" id="PTHR30269:SF38">
    <property type="entry name" value="SULFITE EXPORTER TAUE_SAFE"/>
    <property type="match status" value="1"/>
</dbReference>
<evidence type="ECO:0000256" key="8">
    <source>
        <dbReference type="SAM" id="Phobius"/>
    </source>
</evidence>
<feature type="transmembrane region" description="Helical" evidence="8">
    <location>
        <begin position="60"/>
        <end position="79"/>
    </location>
</feature>
<dbReference type="VEuPathDB" id="TriTrypDB:LpyrH10_07_3280"/>
<keyword evidence="4 8" id="KW-0812">Transmembrane</keyword>
<feature type="transmembrane region" description="Helical" evidence="8">
    <location>
        <begin position="420"/>
        <end position="437"/>
    </location>
</feature>
<keyword evidence="2" id="KW-0813">Transport</keyword>
<evidence type="ECO:0000256" key="1">
    <source>
        <dbReference type="ARBA" id="ARBA00004651"/>
    </source>
</evidence>
<dbReference type="PANTHER" id="PTHR30269">
    <property type="entry name" value="TRANSMEMBRANE PROTEIN YFCA"/>
    <property type="match status" value="1"/>
</dbReference>
<reference evidence="9 10" key="1">
    <citation type="submission" date="2015-07" db="EMBL/GenBank/DDBJ databases">
        <title>High-quality genome of monoxenous trypanosomatid Leptomonas pyrrhocoris.</title>
        <authorList>
            <person name="Flegontov P."/>
            <person name="Butenko A."/>
            <person name="Firsov S."/>
            <person name="Vlcek C."/>
            <person name="Logacheva M.D."/>
            <person name="Field M."/>
            <person name="Filatov D."/>
            <person name="Flegontova O."/>
            <person name="Gerasimov E."/>
            <person name="Jackson A.P."/>
            <person name="Kelly S."/>
            <person name="Opperdoes F."/>
            <person name="O'Reilly A."/>
            <person name="Votypka J."/>
            <person name="Yurchenko V."/>
            <person name="Lukes J."/>
        </authorList>
    </citation>
    <scope>NUCLEOTIDE SEQUENCE [LARGE SCALE GENOMIC DNA]</scope>
    <source>
        <strain evidence="9">H10</strain>
    </source>
</reference>
<comment type="subcellular location">
    <subcellularLocation>
        <location evidence="1">Cell membrane</location>
        <topology evidence="1">Multi-pass membrane protein</topology>
    </subcellularLocation>
</comment>
<keyword evidence="5 8" id="KW-1133">Transmembrane helix</keyword>
<evidence type="ECO:0008006" key="11">
    <source>
        <dbReference type="Google" id="ProtNLM"/>
    </source>
</evidence>
<dbReference type="Pfam" id="PF01925">
    <property type="entry name" value="TauE"/>
    <property type="match status" value="1"/>
</dbReference>
<feature type="transmembrane region" description="Helical" evidence="8">
    <location>
        <begin position="387"/>
        <end position="408"/>
    </location>
</feature>
<sequence length="722" mass="77154">MATPIVVFVTLGIFNFISSIIQGVAGIGDAIFMQVLWFLATGLWPEAFSNTPLGTEPVRVVALIMYVRLLFMSPLVVYLGLNDSIFSRSMTIMMAVPSTILSIIGVLLFKKLNGAVLKQVLGITSFIFAIAYLCIIIYRKWRKTRQVQELRARHVKLVVEADALAEEAQRSLNTSIVHMQSSFVLNAPNNSIFVSHPPNPSGAAGGQPNMAALARNMPFISQSIQSSLPDHHLEMPGATVIAENTQAIVVDARTGLPADTTEAFLSTIGGEVFVAPETQEPHVNEENVPPLTPSKISPSRTMTYTRVRINRNIDANGKIKMNTKIGAAVAASVAGIMASLTGVNAPPQIIFILLYDAPNYIVRVNFSAQSIPSNVIRFFMAVAQGSFMWEMAPLLIDVVVFGFAGVFVGNKIGRLLGPRSFNVFVLCLLLLCSLAMMGHYEKLLIAATGLTVVITVVCGYLENKKNKPIVEKQRLSELEVEKRLYDCLEELQRNNSSFAARTASSPTMSLEYMQRATRPKPMWGGTNFDNDDESNNAAAVKEAGHGVSTADGEDRGLLYGEGEAGEAEKTLHSTTLPPSSAAHTAADGGLNAGDAPHKHVTVTRPDEKTAAHATPAASASPPAAAAAAAIRPVEETDVRTVPAVLDAVSGQNGIISVHSSTMSSSGSGGSYGGAARRPTAAPPAAETGAEQLYRPERQSPSLRSLNSSVQNMPSDDDGVQSR</sequence>
<feature type="region of interest" description="Disordered" evidence="7">
    <location>
        <begin position="659"/>
        <end position="722"/>
    </location>
</feature>
<dbReference type="InterPro" id="IPR002781">
    <property type="entry name" value="TM_pro_TauE-like"/>
</dbReference>
<name>A0A0M9G2Z3_LEPPY</name>
<protein>
    <recommendedName>
        <fullName evidence="11">Sulfite exporter TauE/SafE</fullName>
    </recommendedName>
</protein>
<comment type="caution">
    <text evidence="9">The sequence shown here is derived from an EMBL/GenBank/DDBJ whole genome shotgun (WGS) entry which is preliminary data.</text>
</comment>
<evidence type="ECO:0000256" key="5">
    <source>
        <dbReference type="ARBA" id="ARBA00022989"/>
    </source>
</evidence>
<dbReference type="AlphaFoldDB" id="A0A0M9G2Z3"/>
<keyword evidence="3" id="KW-1003">Cell membrane</keyword>
<evidence type="ECO:0000256" key="7">
    <source>
        <dbReference type="SAM" id="MobiDB-lite"/>
    </source>
</evidence>